<evidence type="ECO:0000313" key="7">
    <source>
        <dbReference type="EMBL" id="PPE65000.1"/>
    </source>
</evidence>
<dbReference type="GO" id="GO:0003700">
    <property type="term" value="F:DNA-binding transcription factor activity"/>
    <property type="evidence" value="ECO:0007669"/>
    <property type="project" value="InterPro"/>
</dbReference>
<keyword evidence="5" id="KW-0804">Transcription</keyword>
<dbReference type="CDD" id="cd00609">
    <property type="entry name" value="AAT_like"/>
    <property type="match status" value="1"/>
</dbReference>
<dbReference type="InterPro" id="IPR000524">
    <property type="entry name" value="Tscrpt_reg_HTH_GntR"/>
</dbReference>
<dbReference type="InterPro" id="IPR015424">
    <property type="entry name" value="PyrdxlP-dep_Trfase"/>
</dbReference>
<dbReference type="RefSeq" id="WP_104303853.1">
    <property type="nucleotide sequence ID" value="NZ_PSNX01000018.1"/>
</dbReference>
<keyword evidence="3" id="KW-0805">Transcription regulation</keyword>
<evidence type="ECO:0000256" key="5">
    <source>
        <dbReference type="ARBA" id="ARBA00023163"/>
    </source>
</evidence>
<dbReference type="EMBL" id="PSNX01000018">
    <property type="protein sequence ID" value="PPE65000.1"/>
    <property type="molecule type" value="Genomic_DNA"/>
</dbReference>
<dbReference type="SUPFAM" id="SSF53383">
    <property type="entry name" value="PLP-dependent transferases"/>
    <property type="match status" value="1"/>
</dbReference>
<protein>
    <submittedName>
        <fullName evidence="7">PLP-dependent aminotransferase family protein</fullName>
    </submittedName>
</protein>
<proteinExistence type="inferred from homology"/>
<dbReference type="GO" id="GO:0003677">
    <property type="term" value="F:DNA binding"/>
    <property type="evidence" value="ECO:0007669"/>
    <property type="project" value="UniProtKB-KW"/>
</dbReference>
<dbReference type="SUPFAM" id="SSF46785">
    <property type="entry name" value="Winged helix' DNA-binding domain"/>
    <property type="match status" value="1"/>
</dbReference>
<dbReference type="InterPro" id="IPR051446">
    <property type="entry name" value="HTH_trans_reg/aminotransferase"/>
</dbReference>
<evidence type="ECO:0000259" key="6">
    <source>
        <dbReference type="PROSITE" id="PS50949"/>
    </source>
</evidence>
<sequence>MDMFLELDGQGEVYRQLHRALRQAIAQGRLREGAKLPSTRELAQQIGVARNTVLLAYELLCAEHLAVSKVGSGTYVARGTTPARTVLRPKPAATLLPPPSRYARRLRDTDTTWFRPTGQALRFNLQYGTPMVDVTMYSAWSRALAHAAQHTDAGYPPTQGLPALRQEIAAYLSQRRGLVCDADDVIVVNGTQQAVALIGRLLLDEGDRVVMEDPSFKLARNCFTAQGAQPCFVPVDDEGLQVDALPGGPLKLAYVTPSHQYPSGVQMSMRRRVALLAAAVQRGFWVVEDDYDGEFGLEGRLQPALASMDTAGHVIYVGTFSKMLLPSIRMGYIVAPRALRDDLLKAKLLADIASPGIEQVALAHFMKSGAFERHLRRGNLELRRRRQALHEGVARWCGDDIVLHDNGAGMHCVAWLPRFSFEQTQRLIDLARSEGLGLHAIHNQYQHPPRHPGLLLGFASTSVAQLRGAMKLLGECIQQVHAQQAAAEPKTAICTP</sequence>
<keyword evidence="7" id="KW-0808">Transferase</keyword>
<dbReference type="Pfam" id="PF00392">
    <property type="entry name" value="GntR"/>
    <property type="match status" value="1"/>
</dbReference>
<dbReference type="Pfam" id="PF00155">
    <property type="entry name" value="Aminotran_1_2"/>
    <property type="match status" value="1"/>
</dbReference>
<name>A0A2S5SQJ2_9BURK</name>
<comment type="caution">
    <text evidence="7">The sequence shown here is derived from an EMBL/GenBank/DDBJ whole genome shotgun (WGS) entry which is preliminary data.</text>
</comment>
<dbReference type="InterPro" id="IPR036388">
    <property type="entry name" value="WH-like_DNA-bd_sf"/>
</dbReference>
<keyword evidence="4" id="KW-0238">DNA-binding</keyword>
<reference evidence="7 8" key="1">
    <citation type="submission" date="2018-02" db="EMBL/GenBank/DDBJ databases">
        <title>Reclassifiation of [Polyangium] brachysporum DSM 7029 as Guopingzhaonella breviflexa gen. nov., sp. nov., a member of the family Comamonadaceae.</title>
        <authorList>
            <person name="Tang B."/>
        </authorList>
    </citation>
    <scope>NUCLEOTIDE SEQUENCE [LARGE SCALE GENOMIC DNA]</scope>
    <source>
        <strain evidence="7 8">BCRC 80649</strain>
    </source>
</reference>
<comment type="similarity">
    <text evidence="1">In the C-terminal section; belongs to the class-I pyridoxal-phosphate-dependent aminotransferase family.</text>
</comment>
<dbReference type="InterPro" id="IPR036390">
    <property type="entry name" value="WH_DNA-bd_sf"/>
</dbReference>
<dbReference type="InterPro" id="IPR015421">
    <property type="entry name" value="PyrdxlP-dep_Trfase_major"/>
</dbReference>
<keyword evidence="7" id="KW-0032">Aminotransferase</keyword>
<evidence type="ECO:0000313" key="8">
    <source>
        <dbReference type="Proteomes" id="UP000238605"/>
    </source>
</evidence>
<dbReference type="AlphaFoldDB" id="A0A2S5SQJ2"/>
<dbReference type="Gene3D" id="1.10.10.10">
    <property type="entry name" value="Winged helix-like DNA-binding domain superfamily/Winged helix DNA-binding domain"/>
    <property type="match status" value="1"/>
</dbReference>
<keyword evidence="8" id="KW-1185">Reference proteome</keyword>
<organism evidence="7 8">
    <name type="scientific">Caldimonas caldifontis</name>
    <dbReference type="NCBI Taxonomy" id="1452508"/>
    <lineage>
        <taxon>Bacteria</taxon>
        <taxon>Pseudomonadati</taxon>
        <taxon>Pseudomonadota</taxon>
        <taxon>Betaproteobacteria</taxon>
        <taxon>Burkholderiales</taxon>
        <taxon>Sphaerotilaceae</taxon>
        <taxon>Caldimonas</taxon>
    </lineage>
</organism>
<evidence type="ECO:0000256" key="2">
    <source>
        <dbReference type="ARBA" id="ARBA00022898"/>
    </source>
</evidence>
<evidence type="ECO:0000256" key="4">
    <source>
        <dbReference type="ARBA" id="ARBA00023125"/>
    </source>
</evidence>
<dbReference type="CDD" id="cd07377">
    <property type="entry name" value="WHTH_GntR"/>
    <property type="match status" value="1"/>
</dbReference>
<dbReference type="PROSITE" id="PS50949">
    <property type="entry name" value="HTH_GNTR"/>
    <property type="match status" value="1"/>
</dbReference>
<accession>A0A2S5SQJ2</accession>
<dbReference type="SMART" id="SM00345">
    <property type="entry name" value="HTH_GNTR"/>
    <property type="match status" value="1"/>
</dbReference>
<feature type="domain" description="HTH gntR-type" evidence="6">
    <location>
        <begin position="11"/>
        <end position="79"/>
    </location>
</feature>
<evidence type="ECO:0000256" key="3">
    <source>
        <dbReference type="ARBA" id="ARBA00023015"/>
    </source>
</evidence>
<keyword evidence="2" id="KW-0663">Pyridoxal phosphate</keyword>
<dbReference type="PANTHER" id="PTHR46577:SF1">
    <property type="entry name" value="HTH-TYPE TRANSCRIPTIONAL REGULATORY PROTEIN GABR"/>
    <property type="match status" value="1"/>
</dbReference>
<dbReference type="GO" id="GO:0030170">
    <property type="term" value="F:pyridoxal phosphate binding"/>
    <property type="evidence" value="ECO:0007669"/>
    <property type="project" value="InterPro"/>
</dbReference>
<dbReference type="Proteomes" id="UP000238605">
    <property type="component" value="Unassembled WGS sequence"/>
</dbReference>
<dbReference type="GO" id="GO:0008483">
    <property type="term" value="F:transaminase activity"/>
    <property type="evidence" value="ECO:0007669"/>
    <property type="project" value="UniProtKB-KW"/>
</dbReference>
<gene>
    <name evidence="7" type="ORF">C1704_16575</name>
</gene>
<dbReference type="OrthoDB" id="9804020at2"/>
<dbReference type="Gene3D" id="3.40.640.10">
    <property type="entry name" value="Type I PLP-dependent aspartate aminotransferase-like (Major domain)"/>
    <property type="match status" value="1"/>
</dbReference>
<dbReference type="PANTHER" id="PTHR46577">
    <property type="entry name" value="HTH-TYPE TRANSCRIPTIONAL REGULATORY PROTEIN GABR"/>
    <property type="match status" value="1"/>
</dbReference>
<dbReference type="InterPro" id="IPR004839">
    <property type="entry name" value="Aminotransferase_I/II_large"/>
</dbReference>
<evidence type="ECO:0000256" key="1">
    <source>
        <dbReference type="ARBA" id="ARBA00005384"/>
    </source>
</evidence>